<accession>A0A0M3IGZ9</accession>
<name>A0A0M3IGZ9_ASCLU</name>
<evidence type="ECO:0000313" key="1">
    <source>
        <dbReference type="Proteomes" id="UP000036681"/>
    </source>
</evidence>
<protein>
    <submittedName>
        <fullName evidence="2">Uncharacterized protein</fullName>
    </submittedName>
</protein>
<dbReference type="Proteomes" id="UP000036681">
    <property type="component" value="Unplaced"/>
</dbReference>
<keyword evidence="1" id="KW-1185">Reference proteome</keyword>
<dbReference type="AlphaFoldDB" id="A0A0M3IGZ9"/>
<dbReference type="WBParaSite" id="ALUE_0001763201-mRNA-1">
    <property type="protein sequence ID" value="ALUE_0001763201-mRNA-1"/>
    <property type="gene ID" value="ALUE_0001763201"/>
</dbReference>
<proteinExistence type="predicted"/>
<reference evidence="2" key="1">
    <citation type="submission" date="2017-02" db="UniProtKB">
        <authorList>
            <consortium name="WormBaseParasite"/>
        </authorList>
    </citation>
    <scope>IDENTIFICATION</scope>
</reference>
<evidence type="ECO:0000313" key="2">
    <source>
        <dbReference type="WBParaSite" id="ALUE_0001763201-mRNA-1"/>
    </source>
</evidence>
<organism evidence="1 2">
    <name type="scientific">Ascaris lumbricoides</name>
    <name type="common">Giant roundworm</name>
    <dbReference type="NCBI Taxonomy" id="6252"/>
    <lineage>
        <taxon>Eukaryota</taxon>
        <taxon>Metazoa</taxon>
        <taxon>Ecdysozoa</taxon>
        <taxon>Nematoda</taxon>
        <taxon>Chromadorea</taxon>
        <taxon>Rhabditida</taxon>
        <taxon>Spirurina</taxon>
        <taxon>Ascaridomorpha</taxon>
        <taxon>Ascaridoidea</taxon>
        <taxon>Ascarididae</taxon>
        <taxon>Ascaris</taxon>
    </lineage>
</organism>
<sequence>MVLIERALSNAVIPRHLKPLHPPQLPDSKNRHKRAFDLFVTFRKQPKSSFMVFMGHLFAKDEQAHFTDVDNDEIGHGTIGDANAHRILVQYQP</sequence>